<dbReference type="Proteomes" id="UP000478052">
    <property type="component" value="Unassembled WGS sequence"/>
</dbReference>
<name>A0A6G0YV24_APHCR</name>
<comment type="caution">
    <text evidence="1">The sequence shown here is derived from an EMBL/GenBank/DDBJ whole genome shotgun (WGS) entry which is preliminary data.</text>
</comment>
<keyword evidence="2" id="KW-1185">Reference proteome</keyword>
<accession>A0A6G0YV24</accession>
<evidence type="ECO:0000313" key="2">
    <source>
        <dbReference type="Proteomes" id="UP000478052"/>
    </source>
</evidence>
<reference evidence="1 2" key="1">
    <citation type="submission" date="2019-08" db="EMBL/GenBank/DDBJ databases">
        <title>Whole genome of Aphis craccivora.</title>
        <authorList>
            <person name="Voronova N.V."/>
            <person name="Shulinski R.S."/>
            <person name="Bandarenka Y.V."/>
            <person name="Zhorov D.G."/>
            <person name="Warner D."/>
        </authorList>
    </citation>
    <scope>NUCLEOTIDE SEQUENCE [LARGE SCALE GENOMIC DNA]</scope>
    <source>
        <strain evidence="1">180601</strain>
        <tissue evidence="1">Whole Body</tissue>
    </source>
</reference>
<evidence type="ECO:0000313" key="1">
    <source>
        <dbReference type="EMBL" id="KAF0761670.1"/>
    </source>
</evidence>
<gene>
    <name evidence="1" type="ORF">FWK35_00027474</name>
</gene>
<dbReference type="OrthoDB" id="6587128at2759"/>
<dbReference type="EMBL" id="VUJU01002329">
    <property type="protein sequence ID" value="KAF0761670.1"/>
    <property type="molecule type" value="Genomic_DNA"/>
</dbReference>
<proteinExistence type="predicted"/>
<protein>
    <submittedName>
        <fullName evidence="1">Uncharacterized protein</fullName>
    </submittedName>
</protein>
<dbReference type="AlphaFoldDB" id="A0A6G0YV24"/>
<organism evidence="1 2">
    <name type="scientific">Aphis craccivora</name>
    <name type="common">Cowpea aphid</name>
    <dbReference type="NCBI Taxonomy" id="307492"/>
    <lineage>
        <taxon>Eukaryota</taxon>
        <taxon>Metazoa</taxon>
        <taxon>Ecdysozoa</taxon>
        <taxon>Arthropoda</taxon>
        <taxon>Hexapoda</taxon>
        <taxon>Insecta</taxon>
        <taxon>Pterygota</taxon>
        <taxon>Neoptera</taxon>
        <taxon>Paraneoptera</taxon>
        <taxon>Hemiptera</taxon>
        <taxon>Sternorrhyncha</taxon>
        <taxon>Aphidomorpha</taxon>
        <taxon>Aphidoidea</taxon>
        <taxon>Aphididae</taxon>
        <taxon>Aphidini</taxon>
        <taxon>Aphis</taxon>
        <taxon>Aphis</taxon>
    </lineage>
</organism>
<sequence length="61" mass="7320">MWTYDLKMKIIHEEAKTYYKRFFNKMSGHSNPLISGLATHTIPGNPPRRLKRNWCRDLLNE</sequence>